<reference evidence="3" key="1">
    <citation type="submission" date="2016-10" db="EMBL/GenBank/DDBJ databases">
        <authorList>
            <person name="Varghese N."/>
            <person name="Submissions S."/>
        </authorList>
    </citation>
    <scope>NUCLEOTIDE SEQUENCE [LARGE SCALE GENOMIC DNA]</scope>
    <source>
        <strain evidence="3">DSM 25751</strain>
    </source>
</reference>
<dbReference type="EMBL" id="FNYW01000088">
    <property type="protein sequence ID" value="SEJ09901.1"/>
    <property type="molecule type" value="Genomic_DNA"/>
</dbReference>
<accession>A0A1H6VYZ4</accession>
<gene>
    <name evidence="2" type="ORF">SAMN04488113_1881</name>
</gene>
<feature type="compositionally biased region" description="Polar residues" evidence="1">
    <location>
        <begin position="1"/>
        <end position="18"/>
    </location>
</feature>
<proteinExistence type="predicted"/>
<evidence type="ECO:0000313" key="3">
    <source>
        <dbReference type="Proteomes" id="UP000198564"/>
    </source>
</evidence>
<sequence length="84" mass="9461">MPQGNSLSKLPFSENGSLDNERLDVQKLNTNDTDFSKTNKDIKDNKDWKEQNDLLISGIDKINQDIVTNSVPSLFSRGASFFII</sequence>
<keyword evidence="3" id="KW-1185">Reference proteome</keyword>
<evidence type="ECO:0000313" key="2">
    <source>
        <dbReference type="EMBL" id="SEJ09901.1"/>
    </source>
</evidence>
<dbReference type="Proteomes" id="UP000198564">
    <property type="component" value="Unassembled WGS sequence"/>
</dbReference>
<dbReference type="RefSeq" id="WP_091636854.1">
    <property type="nucleotide sequence ID" value="NZ_FNYW01000088.1"/>
</dbReference>
<dbReference type="AlphaFoldDB" id="A0A1H6VYZ4"/>
<feature type="compositionally biased region" description="Basic and acidic residues" evidence="1">
    <location>
        <begin position="34"/>
        <end position="43"/>
    </location>
</feature>
<protein>
    <submittedName>
        <fullName evidence="2">Uncharacterized protein</fullName>
    </submittedName>
</protein>
<evidence type="ECO:0000256" key="1">
    <source>
        <dbReference type="SAM" id="MobiDB-lite"/>
    </source>
</evidence>
<feature type="region of interest" description="Disordered" evidence="1">
    <location>
        <begin position="1"/>
        <end position="43"/>
    </location>
</feature>
<name>A0A1H6VYZ4_9LACT</name>
<organism evidence="2 3">
    <name type="scientific">Alkalibacterium gilvum</name>
    <dbReference type="NCBI Taxonomy" id="1130080"/>
    <lineage>
        <taxon>Bacteria</taxon>
        <taxon>Bacillati</taxon>
        <taxon>Bacillota</taxon>
        <taxon>Bacilli</taxon>
        <taxon>Lactobacillales</taxon>
        <taxon>Carnobacteriaceae</taxon>
        <taxon>Alkalibacterium</taxon>
    </lineage>
</organism>